<feature type="non-terminal residue" evidence="1">
    <location>
        <position position="1"/>
    </location>
</feature>
<reference evidence="1" key="1">
    <citation type="submission" date="2018-05" db="EMBL/GenBank/DDBJ databases">
        <authorList>
            <person name="Lanie J.A."/>
            <person name="Ng W.-L."/>
            <person name="Kazmierczak K.M."/>
            <person name="Andrzejewski T.M."/>
            <person name="Davidsen T.M."/>
            <person name="Wayne K.J."/>
            <person name="Tettelin H."/>
            <person name="Glass J.I."/>
            <person name="Rusch D."/>
            <person name="Podicherti R."/>
            <person name="Tsui H.-C.T."/>
            <person name="Winkler M.E."/>
        </authorList>
    </citation>
    <scope>NUCLEOTIDE SEQUENCE</scope>
</reference>
<sequence>ANGMNTSVPHTHSFITEFNPDSNETVWEYRDDPMTFFYSHHISGVERLWTGNTLICEGSFGRIFEVTPDGKIVWEFINPHFDLMFMGDHVNWVFRAFRYAPDSPEIGGRV</sequence>
<name>A0A382B4H9_9ZZZZ</name>
<organism evidence="1">
    <name type="scientific">marine metagenome</name>
    <dbReference type="NCBI Taxonomy" id="408172"/>
    <lineage>
        <taxon>unclassified sequences</taxon>
        <taxon>metagenomes</taxon>
        <taxon>ecological metagenomes</taxon>
    </lineage>
</organism>
<dbReference type="EMBL" id="UINC01027994">
    <property type="protein sequence ID" value="SVB08202.1"/>
    <property type="molecule type" value="Genomic_DNA"/>
</dbReference>
<gene>
    <name evidence="1" type="ORF">METZ01_LOCUS161056</name>
</gene>
<accession>A0A382B4H9</accession>
<protein>
    <recommendedName>
        <fullName evidence="2">Aryl sulfotransferase</fullName>
    </recommendedName>
</protein>
<evidence type="ECO:0000313" key="1">
    <source>
        <dbReference type="EMBL" id="SVB08202.1"/>
    </source>
</evidence>
<evidence type="ECO:0008006" key="2">
    <source>
        <dbReference type="Google" id="ProtNLM"/>
    </source>
</evidence>
<dbReference type="SUPFAM" id="SSF101898">
    <property type="entry name" value="NHL repeat"/>
    <property type="match status" value="1"/>
</dbReference>
<dbReference type="AlphaFoldDB" id="A0A382B4H9"/>
<proteinExistence type="predicted"/>